<dbReference type="Gene3D" id="1.10.238.10">
    <property type="entry name" value="EF-hand"/>
    <property type="match status" value="1"/>
</dbReference>
<evidence type="ECO:0000256" key="7">
    <source>
        <dbReference type="SAM" id="Phobius"/>
    </source>
</evidence>
<dbReference type="SUPFAM" id="SSF81324">
    <property type="entry name" value="Voltage-gated potassium channels"/>
    <property type="match status" value="1"/>
</dbReference>
<evidence type="ECO:0000256" key="4">
    <source>
        <dbReference type="ARBA" id="ARBA00022989"/>
    </source>
</evidence>
<feature type="region of interest" description="Disordered" evidence="6">
    <location>
        <begin position="1388"/>
        <end position="1411"/>
    </location>
</feature>
<evidence type="ECO:0000256" key="2">
    <source>
        <dbReference type="ARBA" id="ARBA00022692"/>
    </source>
</evidence>
<evidence type="ECO:0000313" key="9">
    <source>
        <dbReference type="EMBL" id="OLP83118.1"/>
    </source>
</evidence>
<dbReference type="PANTHER" id="PTHR46726:SF1">
    <property type="entry name" value="TWO-PORE CALCIUM CHANNEL 3"/>
    <property type="match status" value="1"/>
</dbReference>
<sequence length="1482" mass="163224">MRVKSSRVMVRDEDLGQLAGAQLIRAGPALGAYVELALAELYAVMQQCRACEVEKKFCAQTCKQKVDDHERMGATRSPRSIGAKQSLQRSPPDTVPVILMTKTASPWTTSKQPFPKGTGSCQSDHVFEWVPALATILIINEKPVTGSLNVSEQLRMWPDRIKILTNPPWVLTPILKAETDSGTTWANTMSPRPIVGSEGFFIIALGHGDNCRELPLITGFFGLLGALFKGLWGQAEMEDILETDDNFEVVASTIKPIYDQTCRSCALIKETKDDSSLSRHEELTPLAAVAGYPARWRRGQGLMCSTAETARGEVLIDGVAIRAQWRGRKKEPPGLKSGARTSRDIYLEQQRKRGRSRVCDVSRGLQMSGEPAQLRLTGQSTSGEVPAEAHEATSNDEAAGGDIWDGKQPSPPPSSKDRVRELVTFERDRLNRPCQSAVSATNWLVATVVFEDSGLVPGCPLPPLLESDSWTVDLPSVCLGLCIGLLIGPLLDLGFLTGCTFCVRRCLTMHGIGKQIEGSALAETEDAEPEKAKGSGMVNEDDGDLVQAGSQQESGAAAYAKLTAFLATLTERPEAPGRGDAFGTRTALASFAKHRAPEPGEEHRTKIMDSRWVSACGPAGVRKWLSGLRASAGGPVLFDPYLLHSTESWEGSKYVLVAFCVRGFEKLARKQRATAETFGCVLPKPVTKQGDAECYRLGGAGLDFPQGSGMIRTRSKKPSAKSSELELADLYSRLQADFCGLAPRGARQRSSRGSGDWVFNLCVACTKFVTKFFVDAAPYEDAGLFPDRRKLDIARSSQPQAPVCLSEIELVEPKTAVPSLLVTKVMYDAGPAWDYVSRWERLELLQHRPPMPEAPVKATAATGFSRGWKRWTCVMLLCFYSITMIGEVLGAMRLQRTPWKDRGARIQHTEAVGPSWIIAYLSHGGSAGVYRRRWDKMLGALGVPSHLWLTPGSLRGGGYSSLMTGNGGGGSFSALCMALTPSSRFLKMQYSRTLSSGNKMPSPWQLQLRRMLKSTYWDLFTGITIIIDVAFTCLDIDLRAVGGVAPVWLEVGSGLCLCIYALELGAVFAVRRCAVLKEPWTLLDIIIVGSGVLQLTLKFVGVSLDSVAVLRPLRVVRIMRLFRLFRKFSMLKELRKLISMTASCFKTLCWSFLFCFIVMTSWAMLAVEMLQPVIPSLVEDHWQECGDFCSNSLNSVMNANLLIFKTVIAGDSWGEVAVPVIQEFPLAIVIFMGSHLTIVFGVLNLVVAVVVDTFAEQRTKDVTNMAIEMEENEEEDLRKLDKMFAEIDGDGDGELTLQELVDGARRVREFQNRLRVMDIDQADLEQLFGMLDHDGGGTIDPDEFKVTLSRWAFESKTATRFVRYTLQQLMDNHQSAAQKLSTMEERLQSAVSENPRGGPPPQCRKRRRARGRHGCRLLTSARYHYRESLALPAQRIPKMEAHPWPVAGDRFGPRCHQSVKPAHLGEVPAFCSNDSAAQPIWS</sequence>
<dbReference type="Pfam" id="PF13202">
    <property type="entry name" value="EF-hand_5"/>
    <property type="match status" value="2"/>
</dbReference>
<evidence type="ECO:0000256" key="3">
    <source>
        <dbReference type="ARBA" id="ARBA00022837"/>
    </source>
</evidence>
<reference evidence="9 10" key="1">
    <citation type="submission" date="2016-02" db="EMBL/GenBank/DDBJ databases">
        <title>Genome analysis of coral dinoflagellate symbionts highlights evolutionary adaptations to a symbiotic lifestyle.</title>
        <authorList>
            <person name="Aranda M."/>
            <person name="Li Y."/>
            <person name="Liew Y.J."/>
            <person name="Baumgarten S."/>
            <person name="Simakov O."/>
            <person name="Wilson M."/>
            <person name="Piel J."/>
            <person name="Ashoor H."/>
            <person name="Bougouffa S."/>
            <person name="Bajic V.B."/>
            <person name="Ryu T."/>
            <person name="Ravasi T."/>
            <person name="Bayer T."/>
            <person name="Micklem G."/>
            <person name="Kim H."/>
            <person name="Bhak J."/>
            <person name="Lajeunesse T.C."/>
            <person name="Voolstra C.R."/>
        </authorList>
    </citation>
    <scope>NUCLEOTIDE SEQUENCE [LARGE SCALE GENOMIC DNA]</scope>
    <source>
        <strain evidence="9 10">CCMP2467</strain>
    </source>
</reference>
<dbReference type="GO" id="GO:0005216">
    <property type="term" value="F:monoatomic ion channel activity"/>
    <property type="evidence" value="ECO:0007669"/>
    <property type="project" value="InterPro"/>
</dbReference>
<organism evidence="9 10">
    <name type="scientific">Symbiodinium microadriaticum</name>
    <name type="common">Dinoflagellate</name>
    <name type="synonym">Zooxanthella microadriatica</name>
    <dbReference type="NCBI Taxonomy" id="2951"/>
    <lineage>
        <taxon>Eukaryota</taxon>
        <taxon>Sar</taxon>
        <taxon>Alveolata</taxon>
        <taxon>Dinophyceae</taxon>
        <taxon>Suessiales</taxon>
        <taxon>Symbiodiniaceae</taxon>
        <taxon>Symbiodinium</taxon>
    </lineage>
</organism>
<dbReference type="OrthoDB" id="191686at2759"/>
<feature type="transmembrane region" description="Helical" evidence="7">
    <location>
        <begin position="1147"/>
        <end position="1167"/>
    </location>
</feature>
<feature type="transmembrane region" description="Helical" evidence="7">
    <location>
        <begin position="1019"/>
        <end position="1041"/>
    </location>
</feature>
<dbReference type="PROSITE" id="PS00018">
    <property type="entry name" value="EF_HAND_1"/>
    <property type="match status" value="2"/>
</dbReference>
<keyword evidence="5 7" id="KW-0472">Membrane</keyword>
<feature type="domain" description="EF-hand" evidence="8">
    <location>
        <begin position="1275"/>
        <end position="1310"/>
    </location>
</feature>
<dbReference type="Gene3D" id="1.20.120.350">
    <property type="entry name" value="Voltage-gated potassium channels. Chain C"/>
    <property type="match status" value="1"/>
</dbReference>
<feature type="transmembrane region" description="Helical" evidence="7">
    <location>
        <begin position="874"/>
        <end position="892"/>
    </location>
</feature>
<dbReference type="GO" id="GO:0016020">
    <property type="term" value="C:membrane"/>
    <property type="evidence" value="ECO:0007669"/>
    <property type="project" value="UniProtKB-SubCell"/>
</dbReference>
<dbReference type="Gene3D" id="1.10.287.70">
    <property type="match status" value="1"/>
</dbReference>
<evidence type="ECO:0000256" key="1">
    <source>
        <dbReference type="ARBA" id="ARBA00004141"/>
    </source>
</evidence>
<feature type="domain" description="EF-hand" evidence="8">
    <location>
        <begin position="1319"/>
        <end position="1354"/>
    </location>
</feature>
<name>A0A1Q9CJK8_SYMMI</name>
<keyword evidence="4 7" id="KW-1133">Transmembrane helix</keyword>
<keyword evidence="2 7" id="KW-0812">Transmembrane</keyword>
<dbReference type="PROSITE" id="PS50222">
    <property type="entry name" value="EF_HAND_2"/>
    <property type="match status" value="2"/>
</dbReference>
<protein>
    <submittedName>
        <fullName evidence="9">Polycystin-2</fullName>
    </submittedName>
</protein>
<dbReference type="InterPro" id="IPR018247">
    <property type="entry name" value="EF_Hand_1_Ca_BS"/>
</dbReference>
<dbReference type="CDD" id="cd00051">
    <property type="entry name" value="EFh"/>
    <property type="match status" value="1"/>
</dbReference>
<dbReference type="PANTHER" id="PTHR46726">
    <property type="entry name" value="TWO PORE CHANNEL 3"/>
    <property type="match status" value="1"/>
</dbReference>
<dbReference type="Proteomes" id="UP000186817">
    <property type="component" value="Unassembled WGS sequence"/>
</dbReference>
<dbReference type="Pfam" id="PF00520">
    <property type="entry name" value="Ion_trans"/>
    <property type="match status" value="1"/>
</dbReference>
<dbReference type="EMBL" id="LSRX01001139">
    <property type="protein sequence ID" value="OLP83118.1"/>
    <property type="molecule type" value="Genomic_DNA"/>
</dbReference>
<evidence type="ECO:0000259" key="8">
    <source>
        <dbReference type="PROSITE" id="PS50222"/>
    </source>
</evidence>
<proteinExistence type="predicted"/>
<dbReference type="InterPro" id="IPR027359">
    <property type="entry name" value="Volt_channel_dom_sf"/>
</dbReference>
<keyword evidence="10" id="KW-1185">Reference proteome</keyword>
<feature type="region of interest" description="Disordered" evidence="6">
    <location>
        <begin position="369"/>
        <end position="417"/>
    </location>
</feature>
<keyword evidence="3" id="KW-0106">Calcium</keyword>
<accession>A0A1Q9CJK8</accession>
<dbReference type="InterPro" id="IPR005821">
    <property type="entry name" value="Ion_trans_dom"/>
</dbReference>
<gene>
    <name evidence="9" type="primary">pkd2</name>
    <name evidence="9" type="ORF">AK812_SmicGene36153</name>
</gene>
<dbReference type="SUPFAM" id="SSF47473">
    <property type="entry name" value="EF-hand"/>
    <property type="match status" value="1"/>
</dbReference>
<evidence type="ECO:0000256" key="6">
    <source>
        <dbReference type="SAM" id="MobiDB-lite"/>
    </source>
</evidence>
<comment type="caution">
    <text evidence="9">The sequence shown here is derived from an EMBL/GenBank/DDBJ whole genome shotgun (WGS) entry which is preliminary data.</text>
</comment>
<feature type="transmembrane region" description="Helical" evidence="7">
    <location>
        <begin position="1226"/>
        <end position="1251"/>
    </location>
</feature>
<dbReference type="InterPro" id="IPR011992">
    <property type="entry name" value="EF-hand-dom_pair"/>
</dbReference>
<dbReference type="GO" id="GO:0005509">
    <property type="term" value="F:calcium ion binding"/>
    <property type="evidence" value="ECO:0007669"/>
    <property type="project" value="InterPro"/>
</dbReference>
<comment type="subcellular location">
    <subcellularLocation>
        <location evidence="1">Membrane</location>
        <topology evidence="1">Multi-pass membrane protein</topology>
    </subcellularLocation>
</comment>
<feature type="region of interest" description="Disordered" evidence="6">
    <location>
        <begin position="520"/>
        <end position="542"/>
    </location>
</feature>
<dbReference type="SMART" id="SM00054">
    <property type="entry name" value="EFh"/>
    <property type="match status" value="2"/>
</dbReference>
<feature type="transmembrane region" description="Helical" evidence="7">
    <location>
        <begin position="1047"/>
        <end position="1070"/>
    </location>
</feature>
<evidence type="ECO:0000313" key="10">
    <source>
        <dbReference type="Proteomes" id="UP000186817"/>
    </source>
</evidence>
<feature type="region of interest" description="Disordered" evidence="6">
    <location>
        <begin position="70"/>
        <end position="91"/>
    </location>
</feature>
<evidence type="ECO:0000256" key="5">
    <source>
        <dbReference type="ARBA" id="ARBA00023136"/>
    </source>
</evidence>
<dbReference type="InterPro" id="IPR002048">
    <property type="entry name" value="EF_hand_dom"/>
</dbReference>